<dbReference type="AlphaFoldDB" id="A0ABC8IV62"/>
<dbReference type="EMBL" id="CAKOAT010055155">
    <property type="protein sequence ID" value="CAH8301238.1"/>
    <property type="molecule type" value="Genomic_DNA"/>
</dbReference>
<evidence type="ECO:0000256" key="1">
    <source>
        <dbReference type="SAM" id="MobiDB-lite"/>
    </source>
</evidence>
<accession>A0ABC8IV62</accession>
<feature type="compositionally biased region" description="Acidic residues" evidence="1">
    <location>
        <begin position="47"/>
        <end position="71"/>
    </location>
</feature>
<reference evidence="2 3" key="1">
    <citation type="submission" date="2022-03" db="EMBL/GenBank/DDBJ databases">
        <authorList>
            <person name="Macdonald S."/>
            <person name="Ahmed S."/>
            <person name="Newling K."/>
        </authorList>
    </citation>
    <scope>NUCLEOTIDE SEQUENCE [LARGE SCALE GENOMIC DNA]</scope>
</reference>
<keyword evidence="3" id="KW-1185">Reference proteome</keyword>
<sequence length="142" mass="16038">MCHESFFNIFVLPSHEYAVPKEKIDHFKTVAAQDIVCSQEEKKVTAEVEEDDDDEDDSSDDEEDDSSDEETPEKNRWSRAWNGGCSSKNGMNILGTAIQVHSHRAAGRVSVCSATILVHLWATARTLKIADDLKRGSSRYYW</sequence>
<protein>
    <submittedName>
        <fullName evidence="2">Uncharacterized protein</fullName>
    </submittedName>
</protein>
<organism evidence="2 3">
    <name type="scientific">Eruca vesicaria subsp. sativa</name>
    <name type="common">Garden rocket</name>
    <name type="synonym">Eruca sativa</name>
    <dbReference type="NCBI Taxonomy" id="29727"/>
    <lineage>
        <taxon>Eukaryota</taxon>
        <taxon>Viridiplantae</taxon>
        <taxon>Streptophyta</taxon>
        <taxon>Embryophyta</taxon>
        <taxon>Tracheophyta</taxon>
        <taxon>Spermatophyta</taxon>
        <taxon>Magnoliopsida</taxon>
        <taxon>eudicotyledons</taxon>
        <taxon>Gunneridae</taxon>
        <taxon>Pentapetalae</taxon>
        <taxon>rosids</taxon>
        <taxon>malvids</taxon>
        <taxon>Brassicales</taxon>
        <taxon>Brassicaceae</taxon>
        <taxon>Brassiceae</taxon>
        <taxon>Eruca</taxon>
    </lineage>
</organism>
<feature type="region of interest" description="Disordered" evidence="1">
    <location>
        <begin position="41"/>
        <end position="83"/>
    </location>
</feature>
<name>A0ABC8IV62_ERUVS</name>
<gene>
    <name evidence="2" type="ORF">ERUC_LOCUS2932</name>
</gene>
<evidence type="ECO:0000313" key="3">
    <source>
        <dbReference type="Proteomes" id="UP001642260"/>
    </source>
</evidence>
<comment type="caution">
    <text evidence="2">The sequence shown here is derived from an EMBL/GenBank/DDBJ whole genome shotgun (WGS) entry which is preliminary data.</text>
</comment>
<proteinExistence type="predicted"/>
<evidence type="ECO:0000313" key="2">
    <source>
        <dbReference type="EMBL" id="CAH8301238.1"/>
    </source>
</evidence>
<dbReference type="Proteomes" id="UP001642260">
    <property type="component" value="Unassembled WGS sequence"/>
</dbReference>